<evidence type="ECO:0008006" key="6">
    <source>
        <dbReference type="Google" id="ProtNLM"/>
    </source>
</evidence>
<proteinExistence type="inferred from homology"/>
<evidence type="ECO:0000313" key="5">
    <source>
        <dbReference type="Proteomes" id="UP000541444"/>
    </source>
</evidence>
<protein>
    <recommendedName>
        <fullName evidence="6">Pentatricopeptide repeat-containing protein</fullName>
    </recommendedName>
</protein>
<comment type="caution">
    <text evidence="4">The sequence shown here is derived from an EMBL/GenBank/DDBJ whole genome shotgun (WGS) entry which is preliminary data.</text>
</comment>
<feature type="repeat" description="PPR" evidence="3">
    <location>
        <begin position="44"/>
        <end position="78"/>
    </location>
</feature>
<sequence>MVLRQCLPNLATFNVRIQYLVTIRKAWETNKLLVTMHYFGISPDEVTFNLVIKGFCLAEYLEMAKKVYSSLHGKGYNPNSRIYQTMIHYLSIGREFYLAFTMCKDSMKKNWFPSGDTICRLLEGLVKNVNRKDAEVIMMFVRRRIPRCSVKDLKAFKYMLSHTPKYTKDQGANY</sequence>
<dbReference type="EMBL" id="JACGCM010000940">
    <property type="protein sequence ID" value="KAF6164094.1"/>
    <property type="molecule type" value="Genomic_DNA"/>
</dbReference>
<accession>A0A7J7NAL9</accession>
<dbReference type="Proteomes" id="UP000541444">
    <property type="component" value="Unassembled WGS sequence"/>
</dbReference>
<evidence type="ECO:0000313" key="4">
    <source>
        <dbReference type="EMBL" id="KAF6164094.1"/>
    </source>
</evidence>
<dbReference type="InterPro" id="IPR050667">
    <property type="entry name" value="PPR-containing_protein"/>
</dbReference>
<dbReference type="InterPro" id="IPR011990">
    <property type="entry name" value="TPR-like_helical_dom_sf"/>
</dbReference>
<dbReference type="NCBIfam" id="TIGR00756">
    <property type="entry name" value="PPR"/>
    <property type="match status" value="1"/>
</dbReference>
<reference evidence="4 5" key="1">
    <citation type="journal article" date="2020" name="IScience">
        <title>Genome Sequencing of the Endangered Kingdonia uniflora (Circaeasteraceae, Ranunculales) Reveals Potential Mechanisms of Evolutionary Specialization.</title>
        <authorList>
            <person name="Sun Y."/>
            <person name="Deng T."/>
            <person name="Zhang A."/>
            <person name="Moore M.J."/>
            <person name="Landis J.B."/>
            <person name="Lin N."/>
            <person name="Zhang H."/>
            <person name="Zhang X."/>
            <person name="Huang J."/>
            <person name="Zhang X."/>
            <person name="Sun H."/>
            <person name="Wang H."/>
        </authorList>
    </citation>
    <scope>NUCLEOTIDE SEQUENCE [LARGE SCALE GENOMIC DNA]</scope>
    <source>
        <strain evidence="4">TB1705</strain>
        <tissue evidence="4">Leaf</tissue>
    </source>
</reference>
<comment type="similarity">
    <text evidence="1">Belongs to the PPR family. P subfamily.</text>
</comment>
<evidence type="ECO:0000256" key="2">
    <source>
        <dbReference type="ARBA" id="ARBA00022737"/>
    </source>
</evidence>
<dbReference type="Pfam" id="PF13041">
    <property type="entry name" value="PPR_2"/>
    <property type="match status" value="1"/>
</dbReference>
<dbReference type="PANTHER" id="PTHR47939:SF7">
    <property type="entry name" value="REPEAT-CONTAINING PROTEIN, PUTATIVE-RELATED"/>
    <property type="match status" value="1"/>
</dbReference>
<dbReference type="PROSITE" id="PS51375">
    <property type="entry name" value="PPR"/>
    <property type="match status" value="1"/>
</dbReference>
<dbReference type="Gene3D" id="1.25.40.10">
    <property type="entry name" value="Tetratricopeptide repeat domain"/>
    <property type="match status" value="1"/>
</dbReference>
<dbReference type="OrthoDB" id="185373at2759"/>
<dbReference type="PANTHER" id="PTHR47939">
    <property type="entry name" value="MEMBRANE-ASSOCIATED SALT-INDUCIBLE PROTEIN-LIKE"/>
    <property type="match status" value="1"/>
</dbReference>
<organism evidence="4 5">
    <name type="scientific">Kingdonia uniflora</name>
    <dbReference type="NCBI Taxonomy" id="39325"/>
    <lineage>
        <taxon>Eukaryota</taxon>
        <taxon>Viridiplantae</taxon>
        <taxon>Streptophyta</taxon>
        <taxon>Embryophyta</taxon>
        <taxon>Tracheophyta</taxon>
        <taxon>Spermatophyta</taxon>
        <taxon>Magnoliopsida</taxon>
        <taxon>Ranunculales</taxon>
        <taxon>Circaeasteraceae</taxon>
        <taxon>Kingdonia</taxon>
    </lineage>
</organism>
<dbReference type="AlphaFoldDB" id="A0A7J7NAL9"/>
<name>A0A7J7NAL9_9MAGN</name>
<evidence type="ECO:0000256" key="1">
    <source>
        <dbReference type="ARBA" id="ARBA00007626"/>
    </source>
</evidence>
<evidence type="ECO:0000256" key="3">
    <source>
        <dbReference type="PROSITE-ProRule" id="PRU00708"/>
    </source>
</evidence>
<keyword evidence="5" id="KW-1185">Reference proteome</keyword>
<dbReference type="InterPro" id="IPR002885">
    <property type="entry name" value="PPR_rpt"/>
</dbReference>
<gene>
    <name evidence="4" type="ORF">GIB67_017678</name>
</gene>
<keyword evidence="2" id="KW-0677">Repeat</keyword>